<dbReference type="Gene3D" id="1.10.10.1150">
    <property type="entry name" value="Coenzyme PQQ synthesis protein D (PqqD)"/>
    <property type="match status" value="1"/>
</dbReference>
<evidence type="ECO:0000313" key="1">
    <source>
        <dbReference type="EMBL" id="MEV4912980.1"/>
    </source>
</evidence>
<name>A0ABV3IFE8_9BACI</name>
<evidence type="ECO:0000313" key="2">
    <source>
        <dbReference type="Proteomes" id="UP001552502"/>
    </source>
</evidence>
<keyword evidence="2" id="KW-1185">Reference proteome</keyword>
<sequence>MIIEEMVYKQDLNYRVRTIAKQHLLFGNGNAYQLNETGLLIWENIDGDHHLNSILNTIINHYKCSEEIAAKDLKSFIEFLLEIKAIKEA</sequence>
<gene>
    <name evidence="1" type="ORF">MRBLBA1_003851</name>
</gene>
<accession>A0ABV3IFE8</accession>
<reference evidence="1 2" key="1">
    <citation type="journal article" date="2023" name="Proc. Natl. Acad. Sci. U.S.A.">
        <title>Bacterial tolerance to host-exuded specialized metabolites structures the maize root microbiome.</title>
        <authorList>
            <person name="Thoenen L."/>
            <person name="Giroud C."/>
            <person name="Kreuzer M."/>
            <person name="Waelchli J."/>
            <person name="Gfeller V."/>
            <person name="Deslandes-Herold G."/>
            <person name="Mateo P."/>
            <person name="Robert C.A.M."/>
            <person name="Ahrens C.H."/>
            <person name="Rubio-Somoza I."/>
            <person name="Bruggmann R."/>
            <person name="Erb M."/>
            <person name="Schlaeppi K."/>
        </authorList>
    </citation>
    <scope>NUCLEOTIDE SEQUENCE [LARGE SCALE GENOMIC DNA]</scope>
    <source>
        <strain evidence="1 2">LBA1-1-1.1</strain>
    </source>
</reference>
<organism evidence="1 2">
    <name type="scientific">Bacillus proteolyticus</name>
    <dbReference type="NCBI Taxonomy" id="2026192"/>
    <lineage>
        <taxon>Bacteria</taxon>
        <taxon>Bacillati</taxon>
        <taxon>Bacillota</taxon>
        <taxon>Bacilli</taxon>
        <taxon>Bacillales</taxon>
        <taxon>Bacillaceae</taxon>
        <taxon>Bacillus</taxon>
        <taxon>Bacillus cereus group</taxon>
    </lineage>
</organism>
<dbReference type="RefSeq" id="WP_199640547.1">
    <property type="nucleotide sequence ID" value="NZ_JBEGIE010000049.1"/>
</dbReference>
<dbReference type="Proteomes" id="UP001552502">
    <property type="component" value="Unassembled WGS sequence"/>
</dbReference>
<dbReference type="InterPro" id="IPR041881">
    <property type="entry name" value="PqqD_sf"/>
</dbReference>
<proteinExistence type="predicted"/>
<dbReference type="EMBL" id="JBEGIE010000049">
    <property type="protein sequence ID" value="MEV4912980.1"/>
    <property type="molecule type" value="Genomic_DNA"/>
</dbReference>
<dbReference type="InterPro" id="IPR008792">
    <property type="entry name" value="PQQD"/>
</dbReference>
<protein>
    <submittedName>
        <fullName evidence="1">PqqD family protein</fullName>
    </submittedName>
</protein>
<comment type="caution">
    <text evidence="1">The sequence shown here is derived from an EMBL/GenBank/DDBJ whole genome shotgun (WGS) entry which is preliminary data.</text>
</comment>
<dbReference type="Pfam" id="PF05402">
    <property type="entry name" value="PqqD"/>
    <property type="match status" value="1"/>
</dbReference>